<feature type="non-terminal residue" evidence="1">
    <location>
        <position position="1"/>
    </location>
</feature>
<comment type="caution">
    <text evidence="1">The sequence shown here is derived from an EMBL/GenBank/DDBJ whole genome shotgun (WGS) entry which is preliminary data.</text>
</comment>
<reference evidence="1" key="1">
    <citation type="submission" date="2010-07" db="EMBL/GenBank/DDBJ databases">
        <authorList>
            <consortium name="CONSOLIDER consortium CSD2007-00005"/>
            <person name="Guazzaroni M.-E."/>
            <person name="Richter M."/>
            <person name="Garcia-Salamanca A."/>
            <person name="Yarza P."/>
            <person name="Ferrer M."/>
        </authorList>
    </citation>
    <scope>NUCLEOTIDE SEQUENCE</scope>
</reference>
<dbReference type="AlphaFoldDB" id="D9PGK3"/>
<organism evidence="1">
    <name type="scientific">sediment metagenome</name>
    <dbReference type="NCBI Taxonomy" id="749907"/>
    <lineage>
        <taxon>unclassified sequences</taxon>
        <taxon>metagenomes</taxon>
        <taxon>ecological metagenomes</taxon>
    </lineage>
</organism>
<name>D9PGK3_9ZZZZ</name>
<dbReference type="EMBL" id="ADZX01000259">
    <property type="protein sequence ID" value="EFK97312.1"/>
    <property type="molecule type" value="Genomic_DNA"/>
</dbReference>
<evidence type="ECO:0000313" key="1">
    <source>
        <dbReference type="EMBL" id="EFK97312.1"/>
    </source>
</evidence>
<sequence>AKAEGHPEANALSETSRPFLQILTQRAREHNTSGVRQVLTIKLDDKENPVIEILSEGHKISSNDVWDDNYYDRNRLTLKNGDQITFEGQDQDLELKEQFIQTLQNIAGVRMTQLCELFGIDPIYIPKV</sequence>
<accession>D9PGK3</accession>
<gene>
    <name evidence="1" type="ORF">LDC_0650</name>
</gene>
<reference evidence="1" key="2">
    <citation type="journal article" date="2011" name="Microb. Ecol.">
        <title>Taxonomic and Functional Metagenomic Profiling of the Microbial Community in the Anoxic Sediment of a Sub-saline Shallow Lake (Laguna de Carrizo, Central Spain).</title>
        <authorList>
            <person name="Ferrer M."/>
            <person name="Guazzaroni M.E."/>
            <person name="Richter M."/>
            <person name="Garcia-Salamanca A."/>
            <person name="Yarza P."/>
            <person name="Suarez-Suarez A."/>
            <person name="Solano J."/>
            <person name="Alcaide M."/>
            <person name="van Dillewijn P."/>
            <person name="Molina-Henares M.A."/>
            <person name="Lopez-Cortes N."/>
            <person name="Al-Ramahi Y."/>
            <person name="Guerrero C."/>
            <person name="Acosta A."/>
            <person name="de Eugenio L.I."/>
            <person name="Martinez V."/>
            <person name="Marques S."/>
            <person name="Rojo F."/>
            <person name="Santero E."/>
            <person name="Genilloud O."/>
            <person name="Perez-Perez J."/>
            <person name="Rossello-Mora R."/>
            <person name="Ramos J.L."/>
        </authorList>
    </citation>
    <scope>NUCLEOTIDE SEQUENCE</scope>
</reference>
<protein>
    <submittedName>
        <fullName evidence="1">Uncharacterized protein</fullName>
    </submittedName>
</protein>
<proteinExistence type="predicted"/>